<comment type="caution">
    <text evidence="1">The sequence shown here is derived from an EMBL/GenBank/DDBJ whole genome shotgun (WGS) entry which is preliminary data.</text>
</comment>
<keyword evidence="2" id="KW-1185">Reference proteome</keyword>
<evidence type="ECO:0000313" key="1">
    <source>
        <dbReference type="EMBL" id="PRC93931.1"/>
    </source>
</evidence>
<sequence length="149" mass="16193">MSVMPLPVKLPITVWVSALQLPFWLNPVPVLYQVLTTVLPLAAVEVATIAARPSPLTFANRYDAPACHAPRIVLAPWAYALPCAFEYHTLAIACPWAFSQICTKSERPLPSTSPTINCWFNCDAPSDTVIIAPVLGMSASKFIAPLEFA</sequence>
<name>A0A2S9H1R5_9BURK</name>
<reference evidence="1 2" key="1">
    <citation type="submission" date="2018-02" db="EMBL/GenBank/DDBJ databases">
        <title>Solimicrobium silvestre gen. nov., sp. nov., isolated from alpine forest soil.</title>
        <authorList>
            <person name="Margesin R."/>
            <person name="Albuquerque L."/>
            <person name="Zhang D.-C."/>
            <person name="Froufe H.J.C."/>
            <person name="Severino R."/>
            <person name="Roxo I."/>
            <person name="Egas C."/>
            <person name="Da Costa M.S."/>
        </authorList>
    </citation>
    <scope>NUCLEOTIDE SEQUENCE [LARGE SCALE GENOMIC DNA]</scope>
    <source>
        <strain evidence="1 2">S20-91</strain>
    </source>
</reference>
<dbReference type="EMBL" id="PUGF01000005">
    <property type="protein sequence ID" value="PRC93931.1"/>
    <property type="molecule type" value="Genomic_DNA"/>
</dbReference>
<protein>
    <submittedName>
        <fullName evidence="1">Uncharacterized protein</fullName>
    </submittedName>
</protein>
<dbReference type="AlphaFoldDB" id="A0A2S9H1R5"/>
<evidence type="ECO:0000313" key="2">
    <source>
        <dbReference type="Proteomes" id="UP000237839"/>
    </source>
</evidence>
<gene>
    <name evidence="1" type="ORF">S2091_1540</name>
</gene>
<dbReference type="Proteomes" id="UP000237839">
    <property type="component" value="Unassembled WGS sequence"/>
</dbReference>
<accession>A0A2S9H1R5</accession>
<proteinExistence type="predicted"/>
<organism evidence="1 2">
    <name type="scientific">Solimicrobium silvestre</name>
    <dbReference type="NCBI Taxonomy" id="2099400"/>
    <lineage>
        <taxon>Bacteria</taxon>
        <taxon>Pseudomonadati</taxon>
        <taxon>Pseudomonadota</taxon>
        <taxon>Betaproteobacteria</taxon>
        <taxon>Burkholderiales</taxon>
        <taxon>Oxalobacteraceae</taxon>
        <taxon>Solimicrobium</taxon>
    </lineage>
</organism>